<feature type="compositionally biased region" description="Polar residues" evidence="2">
    <location>
        <begin position="261"/>
        <end position="270"/>
    </location>
</feature>
<feature type="region of interest" description="Disordered" evidence="2">
    <location>
        <begin position="1"/>
        <end position="41"/>
    </location>
</feature>
<accession>A0A9W7FM60</accession>
<gene>
    <name evidence="3" type="ORF">TrLO_g4416</name>
</gene>
<keyword evidence="1" id="KW-0175">Coiled coil</keyword>
<evidence type="ECO:0000313" key="4">
    <source>
        <dbReference type="Proteomes" id="UP001165122"/>
    </source>
</evidence>
<feature type="coiled-coil region" evidence="1">
    <location>
        <begin position="597"/>
        <end position="638"/>
    </location>
</feature>
<feature type="region of interest" description="Disordered" evidence="2">
    <location>
        <begin position="235"/>
        <end position="297"/>
    </location>
</feature>
<keyword evidence="4" id="KW-1185">Reference proteome</keyword>
<protein>
    <submittedName>
        <fullName evidence="3">Uncharacterized protein</fullName>
    </submittedName>
</protein>
<evidence type="ECO:0000256" key="1">
    <source>
        <dbReference type="SAM" id="Coils"/>
    </source>
</evidence>
<dbReference type="Proteomes" id="UP001165122">
    <property type="component" value="Unassembled WGS sequence"/>
</dbReference>
<dbReference type="EMBL" id="BRXW01000215">
    <property type="protein sequence ID" value="GMI14565.1"/>
    <property type="molecule type" value="Genomic_DNA"/>
</dbReference>
<evidence type="ECO:0000256" key="2">
    <source>
        <dbReference type="SAM" id="MobiDB-lite"/>
    </source>
</evidence>
<dbReference type="AlphaFoldDB" id="A0A9W7FM60"/>
<proteinExistence type="predicted"/>
<feature type="compositionally biased region" description="Low complexity" evidence="2">
    <location>
        <begin position="271"/>
        <end position="289"/>
    </location>
</feature>
<comment type="caution">
    <text evidence="3">The sequence shown here is derived from an EMBL/GenBank/DDBJ whole genome shotgun (WGS) entry which is preliminary data.</text>
</comment>
<sequence length="733" mass="83081">MKDLPPAPGKELLSGAGGWGGLGGGGKKGGTMGAVGVSPQTRRRTIVKIKGAGDNRGRSTSPHGGPILKYNDLKRMQQRFENASVTIESILAKKPQGTAAQEGDEDSNNAAAVTSLKIASHLNIWKDDVARLLLLVDSHINRCKKLQDHEVHMSHQNKDSPADVRRKRVNEFVLSLKADLRALHGFISVKALQEEFEANGGVVEEFRPMDVHEDSVVMNTKQYWSEKGLELESKLREIMPIEPSKEKRRRANNGGGDESVDGSQTDGSQMDGTGSLDGSSLDGSSLDGSSLGGEGDGVKSIKASQVLQLYELRQSIMYSIVEHFQRVRDDLETDFDGGTDSAVTTILRSDKDKREMSAYIKSFLKVTEQADEMGHEAIEKFSFTPKAIKEGYIESTKIERLRKEISRIQYEIRKAEHKMAQNKRQKNDYNNVEIRRGLLQRWRVQMDEYESALKTLLARERDREDRAEVLEKEEAKYSRSIEILQETAHRAAENHEQNLRKIHPKILDFIEEGYRLKEKLESLLLNVNLTTGLFKKREQKLSDVEQKITKTRSARAQIDLERRKSQLDFATLNVDSKRNTKILEVALKANERAKSIYREHSHTLQDNVQEIENLEGQLDKANKERESYESSLKVKKEALQIKIEEKEGLEATIRRMNSVLVNVANQCDEMMEQFNDQKMLKLKNIITELKIQDRANAKAKDAVDKAKKKIVKLEDFLKVNESKLHGYLAEYDE</sequence>
<reference evidence="4" key="1">
    <citation type="journal article" date="2023" name="Commun. Biol.">
        <title>Genome analysis of Parmales, the sister group of diatoms, reveals the evolutionary specialization of diatoms from phago-mixotrophs to photoautotrophs.</title>
        <authorList>
            <person name="Ban H."/>
            <person name="Sato S."/>
            <person name="Yoshikawa S."/>
            <person name="Yamada K."/>
            <person name="Nakamura Y."/>
            <person name="Ichinomiya M."/>
            <person name="Sato N."/>
            <person name="Blanc-Mathieu R."/>
            <person name="Endo H."/>
            <person name="Kuwata A."/>
            <person name="Ogata H."/>
        </authorList>
    </citation>
    <scope>NUCLEOTIDE SEQUENCE [LARGE SCALE GENOMIC DNA]</scope>
    <source>
        <strain evidence="4">NIES 3700</strain>
    </source>
</reference>
<dbReference type="OrthoDB" id="195616at2759"/>
<name>A0A9W7FM60_9STRA</name>
<feature type="compositionally biased region" description="Basic and acidic residues" evidence="2">
    <location>
        <begin position="235"/>
        <end position="245"/>
    </location>
</feature>
<feature type="coiled-coil region" evidence="1">
    <location>
        <begin position="398"/>
        <end position="487"/>
    </location>
</feature>
<feature type="compositionally biased region" description="Gly residues" evidence="2">
    <location>
        <begin position="15"/>
        <end position="33"/>
    </location>
</feature>
<organism evidence="3 4">
    <name type="scientific">Triparma laevis f. longispina</name>
    <dbReference type="NCBI Taxonomy" id="1714387"/>
    <lineage>
        <taxon>Eukaryota</taxon>
        <taxon>Sar</taxon>
        <taxon>Stramenopiles</taxon>
        <taxon>Ochrophyta</taxon>
        <taxon>Bolidophyceae</taxon>
        <taxon>Parmales</taxon>
        <taxon>Triparmaceae</taxon>
        <taxon>Triparma</taxon>
    </lineage>
</organism>
<feature type="coiled-coil region" evidence="1">
    <location>
        <begin position="689"/>
        <end position="716"/>
    </location>
</feature>
<evidence type="ECO:0000313" key="3">
    <source>
        <dbReference type="EMBL" id="GMI14565.1"/>
    </source>
</evidence>